<comment type="caution">
    <text evidence="2">The sequence shown here is derived from an EMBL/GenBank/DDBJ whole genome shotgun (WGS) entry which is preliminary data.</text>
</comment>
<keyword evidence="1" id="KW-0812">Transmembrane</keyword>
<keyword evidence="1" id="KW-0472">Membrane</keyword>
<feature type="transmembrane region" description="Helical" evidence="1">
    <location>
        <begin position="171"/>
        <end position="195"/>
    </location>
</feature>
<feature type="transmembrane region" description="Helical" evidence="1">
    <location>
        <begin position="262"/>
        <end position="287"/>
    </location>
</feature>
<evidence type="ECO:0000256" key="1">
    <source>
        <dbReference type="SAM" id="Phobius"/>
    </source>
</evidence>
<feature type="transmembrane region" description="Helical" evidence="1">
    <location>
        <begin position="21"/>
        <end position="45"/>
    </location>
</feature>
<protein>
    <submittedName>
        <fullName evidence="2">Sodium ABC transporter permease</fullName>
    </submittedName>
</protein>
<dbReference type="Pfam" id="PF12679">
    <property type="entry name" value="ABC2_membrane_2"/>
    <property type="match status" value="1"/>
</dbReference>
<feature type="transmembrane region" description="Helical" evidence="1">
    <location>
        <begin position="348"/>
        <end position="369"/>
    </location>
</feature>
<dbReference type="EMBL" id="JPIN01000005">
    <property type="protein sequence ID" value="KFZ29092.1"/>
    <property type="molecule type" value="Genomic_DNA"/>
</dbReference>
<dbReference type="Proteomes" id="UP000053718">
    <property type="component" value="Unassembled WGS sequence"/>
</dbReference>
<dbReference type="eggNOG" id="COG1668">
    <property type="taxonomic scope" value="Bacteria"/>
</dbReference>
<evidence type="ECO:0000313" key="2">
    <source>
        <dbReference type="EMBL" id="KFZ29092.1"/>
    </source>
</evidence>
<dbReference type="GO" id="GO:0005886">
    <property type="term" value="C:plasma membrane"/>
    <property type="evidence" value="ECO:0007669"/>
    <property type="project" value="UniProtKB-SubCell"/>
</dbReference>
<gene>
    <name evidence="2" type="ORF">IDAT_05300</name>
</gene>
<dbReference type="STRING" id="1517416.IDAT_05300"/>
<organism evidence="2 3">
    <name type="scientific">Pseudidiomarina atlantica</name>
    <dbReference type="NCBI Taxonomy" id="1517416"/>
    <lineage>
        <taxon>Bacteria</taxon>
        <taxon>Pseudomonadati</taxon>
        <taxon>Pseudomonadota</taxon>
        <taxon>Gammaproteobacteria</taxon>
        <taxon>Alteromonadales</taxon>
        <taxon>Idiomarinaceae</taxon>
        <taxon>Pseudidiomarina</taxon>
    </lineage>
</organism>
<sequence>MTSPISIVLRKELKDALRDKRSVMAAMSYAFFGPLLMAVAFYVLISQLTDTSDVKIEIQGAEHAPAFVAHLERQGVVQRDEPWPEGQQPIVLEIAEGWDENIASAQPARVTLTADFSSQKQRTDIRRVEQAVEGYTAQLTYIRLQMRGIDPLITQGVNLVKHDTATKGSKAAILMGSVLIFILLSVFFSGMNVAIDISAGERERNSLELLLSQPLTTDQLVWGKGLAASAFAMFGGILSAILIPIIFKFLPLHEIGMSVSLAWPLILLIIVLLVPLALFATALQLFVSFRAKSFKEAQTYISLLLMAPMLVVFGVEFARVKNQILYYLPLTGQHQALLDIIKGEQLNWAGMGISAAATVVVSVLLFKLISRMLSSEKVVFGL</sequence>
<accession>A0A094IPP0</accession>
<proteinExistence type="predicted"/>
<feature type="transmembrane region" description="Helical" evidence="1">
    <location>
        <begin position="226"/>
        <end position="250"/>
    </location>
</feature>
<keyword evidence="1" id="KW-1133">Transmembrane helix</keyword>
<dbReference type="GO" id="GO:0140359">
    <property type="term" value="F:ABC-type transporter activity"/>
    <property type="evidence" value="ECO:0007669"/>
    <property type="project" value="InterPro"/>
</dbReference>
<name>A0A094IPP0_9GAMM</name>
<reference evidence="2 3" key="1">
    <citation type="submission" date="2014-06" db="EMBL/GenBank/DDBJ databases">
        <title>Draft genome sequence of Idiomarina sp. MCCC 1A10513.</title>
        <authorList>
            <person name="Du J."/>
            <person name="Lai Q."/>
            <person name="Shao Z."/>
        </authorList>
    </citation>
    <scope>NUCLEOTIDE SEQUENCE [LARGE SCALE GENOMIC DNA]</scope>
    <source>
        <strain evidence="2 3">MCCC 1A10513</strain>
    </source>
</reference>
<keyword evidence="3" id="KW-1185">Reference proteome</keyword>
<dbReference type="PANTHER" id="PTHR43471">
    <property type="entry name" value="ABC TRANSPORTER PERMEASE"/>
    <property type="match status" value="1"/>
</dbReference>
<dbReference type="AlphaFoldDB" id="A0A094IPP0"/>
<dbReference type="PANTHER" id="PTHR43471:SF3">
    <property type="entry name" value="ABC TRANSPORTER PERMEASE PROTEIN NATB"/>
    <property type="match status" value="1"/>
</dbReference>
<evidence type="ECO:0000313" key="3">
    <source>
        <dbReference type="Proteomes" id="UP000053718"/>
    </source>
</evidence>
<dbReference type="OrthoDB" id="5486437at2"/>
<feature type="transmembrane region" description="Helical" evidence="1">
    <location>
        <begin position="299"/>
        <end position="318"/>
    </location>
</feature>
<dbReference type="RefSeq" id="WP_034731456.1">
    <property type="nucleotide sequence ID" value="NZ_JPIN01000005.1"/>
</dbReference>